<keyword evidence="7 16" id="KW-0963">Cytoplasm</keyword>
<dbReference type="NCBIfam" id="TIGR00671">
    <property type="entry name" value="baf"/>
    <property type="match status" value="1"/>
</dbReference>
<gene>
    <name evidence="16" type="primary">coaX</name>
    <name evidence="17" type="ORF">F0U83_15870</name>
</gene>
<comment type="similarity">
    <text evidence="14 16">Belongs to the type III pantothenate kinase family.</text>
</comment>
<comment type="catalytic activity">
    <reaction evidence="1 16">
        <text>(R)-pantothenate + ATP = (R)-4'-phosphopantothenate + ADP + H(+)</text>
        <dbReference type="Rhea" id="RHEA:16373"/>
        <dbReference type="ChEBI" id="CHEBI:10986"/>
        <dbReference type="ChEBI" id="CHEBI:15378"/>
        <dbReference type="ChEBI" id="CHEBI:29032"/>
        <dbReference type="ChEBI" id="CHEBI:30616"/>
        <dbReference type="ChEBI" id="CHEBI:456216"/>
        <dbReference type="EC" id="2.7.1.33"/>
    </reaction>
</comment>
<evidence type="ECO:0000256" key="5">
    <source>
        <dbReference type="ARBA" id="ARBA00011738"/>
    </source>
</evidence>
<dbReference type="Gene3D" id="3.30.420.40">
    <property type="match status" value="2"/>
</dbReference>
<evidence type="ECO:0000256" key="16">
    <source>
        <dbReference type="HAMAP-Rule" id="MF_01274"/>
    </source>
</evidence>
<evidence type="ECO:0000256" key="11">
    <source>
        <dbReference type="ARBA" id="ARBA00022840"/>
    </source>
</evidence>
<dbReference type="GO" id="GO:0005524">
    <property type="term" value="F:ATP binding"/>
    <property type="evidence" value="ECO:0007669"/>
    <property type="project" value="UniProtKB-UniRule"/>
</dbReference>
<dbReference type="OrthoDB" id="9781305at2"/>
<dbReference type="Pfam" id="PF03309">
    <property type="entry name" value="Pan_kinase"/>
    <property type="match status" value="1"/>
</dbReference>
<dbReference type="EMBL" id="CP043869">
    <property type="protein sequence ID" value="QEQ98068.1"/>
    <property type="molecule type" value="Genomic_DNA"/>
</dbReference>
<protein>
    <recommendedName>
        <fullName evidence="15 16">Type III pantothenate kinase</fullName>
        <ecNumber evidence="6 16">2.7.1.33</ecNumber>
    </recommendedName>
    <alternativeName>
        <fullName evidence="16">PanK-III</fullName>
    </alternativeName>
    <alternativeName>
        <fullName evidence="16">Pantothenic acid kinase</fullName>
    </alternativeName>
</protein>
<comment type="cofactor">
    <cofactor evidence="16">
        <name>NH4(+)</name>
        <dbReference type="ChEBI" id="CHEBI:28938"/>
    </cofactor>
    <cofactor evidence="16">
        <name>K(+)</name>
        <dbReference type="ChEBI" id="CHEBI:29103"/>
    </cofactor>
    <text evidence="16">A monovalent cation. Ammonium or potassium.</text>
</comment>
<dbReference type="GO" id="GO:0046872">
    <property type="term" value="F:metal ion binding"/>
    <property type="evidence" value="ECO:0007669"/>
    <property type="project" value="UniProtKB-KW"/>
</dbReference>
<evidence type="ECO:0000256" key="12">
    <source>
        <dbReference type="ARBA" id="ARBA00022958"/>
    </source>
</evidence>
<reference evidence="17 18" key="1">
    <citation type="journal article" date="2019" name="Biochem. Eng. J.">
        <title>Metabolic engineering of the marine bacteria Neptunomonas concharum for the production of acetoin and meso-2,3-butanediol from acetate.</title>
        <authorList>
            <person name="Li W."/>
            <person name="Pu N."/>
            <person name="Liu C.-X."/>
            <person name="Yuan Q.-P."/>
            <person name="Li Z.-J."/>
        </authorList>
    </citation>
    <scope>NUCLEOTIDE SEQUENCE [LARGE SCALE GENOMIC DNA]</scope>
    <source>
        <strain evidence="17 18">JCM17730</strain>
    </source>
</reference>
<dbReference type="PANTHER" id="PTHR34265">
    <property type="entry name" value="TYPE III PANTOTHENATE KINASE"/>
    <property type="match status" value="1"/>
</dbReference>
<evidence type="ECO:0000256" key="4">
    <source>
        <dbReference type="ARBA" id="ARBA00005225"/>
    </source>
</evidence>
<dbReference type="UniPathway" id="UPA00241">
    <property type="reaction ID" value="UER00352"/>
</dbReference>
<comment type="cofactor">
    <cofactor evidence="2">
        <name>K(+)</name>
        <dbReference type="ChEBI" id="CHEBI:29103"/>
    </cofactor>
</comment>
<keyword evidence="18" id="KW-1185">Reference proteome</keyword>
<evidence type="ECO:0000256" key="13">
    <source>
        <dbReference type="ARBA" id="ARBA00022993"/>
    </source>
</evidence>
<accession>A0A5P1REL4</accession>
<feature type="binding site" evidence="16">
    <location>
        <position position="123"/>
    </location>
    <ligand>
        <name>ATP</name>
        <dbReference type="ChEBI" id="CHEBI:30616"/>
    </ligand>
</feature>
<evidence type="ECO:0000256" key="3">
    <source>
        <dbReference type="ARBA" id="ARBA00004496"/>
    </source>
</evidence>
<keyword evidence="8 16" id="KW-0808">Transferase</keyword>
<keyword evidence="10 16" id="KW-0418">Kinase</keyword>
<dbReference type="GO" id="GO:0004594">
    <property type="term" value="F:pantothenate kinase activity"/>
    <property type="evidence" value="ECO:0007669"/>
    <property type="project" value="UniProtKB-UniRule"/>
</dbReference>
<evidence type="ECO:0000256" key="10">
    <source>
        <dbReference type="ARBA" id="ARBA00022777"/>
    </source>
</evidence>
<name>A0A5P1REL4_9GAMM</name>
<evidence type="ECO:0000256" key="2">
    <source>
        <dbReference type="ARBA" id="ARBA00001958"/>
    </source>
</evidence>
<evidence type="ECO:0000256" key="14">
    <source>
        <dbReference type="ARBA" id="ARBA00038036"/>
    </source>
</evidence>
<dbReference type="GO" id="GO:0015937">
    <property type="term" value="P:coenzyme A biosynthetic process"/>
    <property type="evidence" value="ECO:0007669"/>
    <property type="project" value="UniProtKB-UniRule"/>
</dbReference>
<dbReference type="InterPro" id="IPR043129">
    <property type="entry name" value="ATPase_NBD"/>
</dbReference>
<keyword evidence="16" id="KW-0479">Metal-binding</keyword>
<evidence type="ECO:0000256" key="8">
    <source>
        <dbReference type="ARBA" id="ARBA00022679"/>
    </source>
</evidence>
<keyword evidence="12 16" id="KW-0630">Potassium</keyword>
<feature type="binding site" evidence="16">
    <location>
        <position position="91"/>
    </location>
    <ligand>
        <name>substrate</name>
    </ligand>
</feature>
<feature type="binding site" evidence="16">
    <location>
        <begin position="6"/>
        <end position="13"/>
    </location>
    <ligand>
        <name>ATP</name>
        <dbReference type="ChEBI" id="CHEBI:30616"/>
    </ligand>
</feature>
<evidence type="ECO:0000256" key="1">
    <source>
        <dbReference type="ARBA" id="ARBA00001206"/>
    </source>
</evidence>
<comment type="function">
    <text evidence="16">Catalyzes the phosphorylation of pantothenate (Pan), the first step in CoA biosynthesis.</text>
</comment>
<evidence type="ECO:0000256" key="6">
    <source>
        <dbReference type="ARBA" id="ARBA00012102"/>
    </source>
</evidence>
<evidence type="ECO:0000256" key="7">
    <source>
        <dbReference type="ARBA" id="ARBA00022490"/>
    </source>
</evidence>
<dbReference type="GO" id="GO:0005737">
    <property type="term" value="C:cytoplasm"/>
    <property type="evidence" value="ECO:0007669"/>
    <property type="project" value="UniProtKB-SubCell"/>
</dbReference>
<keyword evidence="9 16" id="KW-0547">Nucleotide-binding</keyword>
<keyword evidence="13 16" id="KW-0173">Coenzyme A biosynthesis</keyword>
<dbReference type="InterPro" id="IPR004619">
    <property type="entry name" value="Type_III_PanK"/>
</dbReference>
<dbReference type="EC" id="2.7.1.33" evidence="6 16"/>
<dbReference type="KEGG" id="ncu:F0U83_15870"/>
<proteinExistence type="inferred from homology"/>
<dbReference type="HAMAP" id="MF_01274">
    <property type="entry name" value="Pantothen_kinase_3"/>
    <property type="match status" value="1"/>
</dbReference>
<evidence type="ECO:0000313" key="17">
    <source>
        <dbReference type="EMBL" id="QEQ98068.1"/>
    </source>
</evidence>
<feature type="binding site" evidence="16">
    <location>
        <begin position="98"/>
        <end position="101"/>
    </location>
    <ligand>
        <name>substrate</name>
    </ligand>
</feature>
<dbReference type="AlphaFoldDB" id="A0A5P1REL4"/>
<keyword evidence="11 16" id="KW-0067">ATP-binding</keyword>
<comment type="subcellular location">
    <subcellularLocation>
        <location evidence="3 16">Cytoplasm</location>
    </subcellularLocation>
</comment>
<comment type="subunit">
    <text evidence="5 16">Homodimer.</text>
</comment>
<comment type="pathway">
    <text evidence="4 16">Cofactor biosynthesis; coenzyme A biosynthesis; CoA from (R)-pantothenate: step 1/5.</text>
</comment>
<evidence type="ECO:0000256" key="15">
    <source>
        <dbReference type="ARBA" id="ARBA00040883"/>
    </source>
</evidence>
<dbReference type="Proteomes" id="UP000324760">
    <property type="component" value="Chromosome"/>
</dbReference>
<feature type="binding site" evidence="16">
    <location>
        <position position="120"/>
    </location>
    <ligand>
        <name>K(+)</name>
        <dbReference type="ChEBI" id="CHEBI:29103"/>
    </ligand>
</feature>
<feature type="active site" description="Proton acceptor" evidence="16">
    <location>
        <position position="100"/>
    </location>
</feature>
<dbReference type="CDD" id="cd24015">
    <property type="entry name" value="ASKHA_NBD_PanK-III"/>
    <property type="match status" value="1"/>
</dbReference>
<dbReference type="PANTHER" id="PTHR34265:SF1">
    <property type="entry name" value="TYPE III PANTOTHENATE KINASE"/>
    <property type="match status" value="1"/>
</dbReference>
<evidence type="ECO:0000256" key="9">
    <source>
        <dbReference type="ARBA" id="ARBA00022741"/>
    </source>
</evidence>
<organism evidence="17 18">
    <name type="scientific">Neptunomonas concharum</name>
    <dbReference type="NCBI Taxonomy" id="1031538"/>
    <lineage>
        <taxon>Bacteria</taxon>
        <taxon>Pseudomonadati</taxon>
        <taxon>Pseudomonadota</taxon>
        <taxon>Gammaproteobacteria</taxon>
        <taxon>Oceanospirillales</taxon>
        <taxon>Oceanospirillaceae</taxon>
        <taxon>Neptunomonas</taxon>
    </lineage>
</organism>
<evidence type="ECO:0000313" key="18">
    <source>
        <dbReference type="Proteomes" id="UP000324760"/>
    </source>
</evidence>
<sequence>MILEIDAGNTFIKWRLVCNNTAVQSGAVRTPLFEPGSFDTLAEYAIQQVLAGSVAGVEFERALVDVCERLWSLTPLFARTQSLCGRVKNSYADPSKMGVDRWLAMVAAYDRAECQVIVVDCGSAITIDFVSKDGQHDGGYIIPGLRLMQESLLRNTAQVRFDESVSNLLYVPGTNTAEAVMHGAAFTLNGLALSIRQKADAEGAQLFITGGDGALFHKMAGAGQYLPDLVLEALPKVCLS</sequence>
<dbReference type="RefSeq" id="WP_138988114.1">
    <property type="nucleotide sequence ID" value="NZ_CP043869.1"/>
</dbReference>
<feature type="binding site" evidence="16">
    <location>
        <position position="176"/>
    </location>
    <ligand>
        <name>substrate</name>
    </ligand>
</feature>
<dbReference type="SUPFAM" id="SSF53067">
    <property type="entry name" value="Actin-like ATPase domain"/>
    <property type="match status" value="2"/>
</dbReference>